<feature type="compositionally biased region" description="Basic and acidic residues" evidence="1">
    <location>
        <begin position="398"/>
        <end position="416"/>
    </location>
</feature>
<reference evidence="2 3" key="1">
    <citation type="journal article" date="2020" name="ISME J.">
        <title>Uncovering the hidden diversity of litter-decomposition mechanisms in mushroom-forming fungi.</title>
        <authorList>
            <person name="Floudas D."/>
            <person name="Bentzer J."/>
            <person name="Ahren D."/>
            <person name="Johansson T."/>
            <person name="Persson P."/>
            <person name="Tunlid A."/>
        </authorList>
    </citation>
    <scope>NUCLEOTIDE SEQUENCE [LARGE SCALE GENOMIC DNA]</scope>
    <source>
        <strain evidence="2 3">CBS 101986</strain>
    </source>
</reference>
<feature type="region of interest" description="Disordered" evidence="1">
    <location>
        <begin position="435"/>
        <end position="473"/>
    </location>
</feature>
<dbReference type="EMBL" id="JAACJJ010000043">
    <property type="protein sequence ID" value="KAF5315035.1"/>
    <property type="molecule type" value="Genomic_DNA"/>
</dbReference>
<feature type="region of interest" description="Disordered" evidence="1">
    <location>
        <begin position="251"/>
        <end position="416"/>
    </location>
</feature>
<name>A0A8H5B1I9_9AGAR</name>
<gene>
    <name evidence="2" type="ORF">D9619_007475</name>
</gene>
<proteinExistence type="predicted"/>
<feature type="region of interest" description="Disordered" evidence="1">
    <location>
        <begin position="648"/>
        <end position="690"/>
    </location>
</feature>
<feature type="compositionally biased region" description="Low complexity" evidence="1">
    <location>
        <begin position="148"/>
        <end position="167"/>
    </location>
</feature>
<keyword evidence="3" id="KW-1185">Reference proteome</keyword>
<accession>A0A8H5B1I9</accession>
<evidence type="ECO:0000313" key="2">
    <source>
        <dbReference type="EMBL" id="KAF5315035.1"/>
    </source>
</evidence>
<dbReference type="Proteomes" id="UP000567179">
    <property type="component" value="Unassembled WGS sequence"/>
</dbReference>
<sequence>MTDSPNKSNDQERQEVSHGAPNGVSAKDISEAFSTVPWMEFHISAKPNHRALATNPVMQHLVGQTAGAALNSIANKVTERIVSSMHGIVEKTVREVIANDIPQHVAAILQATFKDHPVPAEPVAVTGFQRLIPRSVGGNSVMERVVTSAPATPATDPVPASAPAPVDEVSGNPSVPGSYAESGLDVKTSPAPLTTISDHIPQLRERFGKTDNAGTGEPNATVRNSAVKTNSIEVQYTTDAPVLASVVQASEQGVEAQPEPAQSDLEKVPRVTGTPSPTSAPPNDLDGEEKVTQAVVGTEAQNEDDSGSRANQEGVDMSAASGENNEEQTVEAQPEPVQGGLEKVHDGTASPSPASAPPGDVDGEEKGTETAVETEAQVESDSGAKANQEEVDTLAVPEDNKENIHQAKDGLDSIDKIGDPEVVESASATAQDAFENQVEEHGAQPTADEGEEQHSSTEVDSPPMTPEAESPVAPKISAASWIWSADDPSSQENISSAAVRVFRKIAHVPMMVDTMFIDIVFPKAGRYTIHANKTVFSYRREAHEDRLKIRRFQVTLEEPADTVIITVSAPVDEGAAETPGSGTGGDSKPGLILAGVLWMNNSFHGRICRIKTNGRWKSTVVASGEAGLTQEIEWKRVKEIGPYGTKPWGEFRAKGQVGPDPEQLPEPDKEALVPEVVQKGTKVGGESTDQ</sequence>
<evidence type="ECO:0000256" key="1">
    <source>
        <dbReference type="SAM" id="MobiDB-lite"/>
    </source>
</evidence>
<dbReference type="Gene3D" id="2.60.120.260">
    <property type="entry name" value="Galactose-binding domain-like"/>
    <property type="match status" value="1"/>
</dbReference>
<feature type="compositionally biased region" description="Low complexity" evidence="1">
    <location>
        <begin position="369"/>
        <end position="379"/>
    </location>
</feature>
<organism evidence="2 3">
    <name type="scientific">Psilocybe cf. subviscida</name>
    <dbReference type="NCBI Taxonomy" id="2480587"/>
    <lineage>
        <taxon>Eukaryota</taxon>
        <taxon>Fungi</taxon>
        <taxon>Dikarya</taxon>
        <taxon>Basidiomycota</taxon>
        <taxon>Agaricomycotina</taxon>
        <taxon>Agaricomycetes</taxon>
        <taxon>Agaricomycetidae</taxon>
        <taxon>Agaricales</taxon>
        <taxon>Agaricineae</taxon>
        <taxon>Strophariaceae</taxon>
        <taxon>Psilocybe</taxon>
    </lineage>
</organism>
<evidence type="ECO:0000313" key="3">
    <source>
        <dbReference type="Proteomes" id="UP000567179"/>
    </source>
</evidence>
<feature type="region of interest" description="Disordered" evidence="1">
    <location>
        <begin position="148"/>
        <end position="200"/>
    </location>
</feature>
<comment type="caution">
    <text evidence="2">The sequence shown here is derived from an EMBL/GenBank/DDBJ whole genome shotgun (WGS) entry which is preliminary data.</text>
</comment>
<feature type="region of interest" description="Disordered" evidence="1">
    <location>
        <begin position="1"/>
        <end position="26"/>
    </location>
</feature>
<protein>
    <submittedName>
        <fullName evidence="2">Uncharacterized protein</fullName>
    </submittedName>
</protein>
<dbReference type="AlphaFoldDB" id="A0A8H5B1I9"/>